<dbReference type="Proteomes" id="UP000198263">
    <property type="component" value="Unassembled WGS sequence"/>
</dbReference>
<dbReference type="RefSeq" id="WP_087129169.1">
    <property type="nucleotide sequence ID" value="NZ_FCNV02000030.1"/>
</dbReference>
<dbReference type="PANTHER" id="PTHR13696:SF96">
    <property type="entry name" value="COBQ_COBB_MIND_PARA NUCLEOTIDE BINDING DOMAIN-CONTAINING PROTEIN"/>
    <property type="match status" value="1"/>
</dbReference>
<dbReference type="Pfam" id="PF01656">
    <property type="entry name" value="CbiA"/>
    <property type="match status" value="1"/>
</dbReference>
<dbReference type="SUPFAM" id="SSF52540">
    <property type="entry name" value="P-loop containing nucleoside triphosphate hydrolases"/>
    <property type="match status" value="1"/>
</dbReference>
<evidence type="ECO:0000259" key="1">
    <source>
        <dbReference type="Pfam" id="PF01656"/>
    </source>
</evidence>
<organism evidence="2 3">
    <name type="scientific">Caballeronia concitans</name>
    <dbReference type="NCBI Taxonomy" id="1777133"/>
    <lineage>
        <taxon>Bacteria</taxon>
        <taxon>Pseudomonadati</taxon>
        <taxon>Pseudomonadota</taxon>
        <taxon>Betaproteobacteria</taxon>
        <taxon>Burkholderiales</taxon>
        <taxon>Burkholderiaceae</taxon>
        <taxon>Caballeronia</taxon>
    </lineage>
</organism>
<proteinExistence type="predicted"/>
<dbReference type="CDD" id="cd02042">
    <property type="entry name" value="ParAB_family"/>
    <property type="match status" value="1"/>
</dbReference>
<protein>
    <submittedName>
        <fullName evidence="2">Cobyrinic acid a,c-diamide synthase</fullName>
    </submittedName>
</protein>
<keyword evidence="3" id="KW-1185">Reference proteome</keyword>
<sequence>MASVIAFVSQKGGVGKSTLARALAREAAAGGLRVKVADLDTQQGTSVDWHRTRMDAAIEPSVSVESYKTAAQALAVADHFDILILDGPARTSQATLDIAKAASLVVQPTGASLDDLRPAVREFHALVKAGIPSGRLTFALNRIGTDAEEADARAYLGEAGYSVLSGCLVERPAYRQAQNGGYAITETRYAALNARADALIQSLIDATE</sequence>
<feature type="domain" description="CobQ/CobB/MinD/ParA nucleotide binding" evidence="1">
    <location>
        <begin position="5"/>
        <end position="115"/>
    </location>
</feature>
<dbReference type="InterPro" id="IPR027417">
    <property type="entry name" value="P-loop_NTPase"/>
</dbReference>
<dbReference type="PANTHER" id="PTHR13696">
    <property type="entry name" value="P-LOOP CONTAINING NUCLEOSIDE TRIPHOSPHATE HYDROLASE"/>
    <property type="match status" value="1"/>
</dbReference>
<evidence type="ECO:0000313" key="3">
    <source>
        <dbReference type="Proteomes" id="UP000198263"/>
    </source>
</evidence>
<accession>A0A658R5M8</accession>
<evidence type="ECO:0000313" key="2">
    <source>
        <dbReference type="EMBL" id="SAL52646.1"/>
    </source>
</evidence>
<dbReference type="InterPro" id="IPR002586">
    <property type="entry name" value="CobQ/CobB/MinD/ParA_Nub-bd_dom"/>
</dbReference>
<dbReference type="AlphaFoldDB" id="A0A658R5M8"/>
<reference evidence="2 3" key="1">
    <citation type="submission" date="2016-01" db="EMBL/GenBank/DDBJ databases">
        <authorList>
            <person name="Peeters C."/>
        </authorList>
    </citation>
    <scope>NUCLEOTIDE SEQUENCE [LARGE SCALE GENOMIC DNA]</scope>
    <source>
        <strain evidence="2">LMG 29315</strain>
    </source>
</reference>
<dbReference type="Gene3D" id="3.40.50.300">
    <property type="entry name" value="P-loop containing nucleotide triphosphate hydrolases"/>
    <property type="match status" value="1"/>
</dbReference>
<dbReference type="PIRSF" id="PIRSF009320">
    <property type="entry name" value="Nuc_binding_HP_1000"/>
    <property type="match status" value="1"/>
</dbReference>
<gene>
    <name evidence="2" type="ORF">AWB72_05619</name>
</gene>
<comment type="caution">
    <text evidence="2">The sequence shown here is derived from an EMBL/GenBank/DDBJ whole genome shotgun (WGS) entry which is preliminary data.</text>
</comment>
<dbReference type="EMBL" id="FCNV02000030">
    <property type="protein sequence ID" value="SAL52646.1"/>
    <property type="molecule type" value="Genomic_DNA"/>
</dbReference>
<name>A0A658R5M8_9BURK</name>
<dbReference type="InterPro" id="IPR050678">
    <property type="entry name" value="DNA_Partitioning_ATPase"/>
</dbReference>
<dbReference type="OrthoDB" id="69313at2"/>